<gene>
    <name evidence="2" type="ORF">A7979_04380</name>
</gene>
<feature type="transmembrane region" description="Helical" evidence="1">
    <location>
        <begin position="37"/>
        <end position="57"/>
    </location>
</feature>
<feature type="transmembrane region" description="Helical" evidence="1">
    <location>
        <begin position="12"/>
        <end position="31"/>
    </location>
</feature>
<keyword evidence="3" id="KW-1185">Reference proteome</keyword>
<proteinExistence type="predicted"/>
<evidence type="ECO:0000313" key="3">
    <source>
        <dbReference type="Proteomes" id="UP000192359"/>
    </source>
</evidence>
<dbReference type="Proteomes" id="UP000192359">
    <property type="component" value="Unassembled WGS sequence"/>
</dbReference>
<sequence>MKLQEGTYQKLAIAIFIPTLGWYISVFFIGTNSPQTTLITVVGITSLFLLSALLFALGRMNKTAIAVFLLGITSILILFLVVGFIESLQGIT</sequence>
<protein>
    <submittedName>
        <fullName evidence="2">Uncharacterized protein</fullName>
    </submittedName>
</protein>
<evidence type="ECO:0000256" key="1">
    <source>
        <dbReference type="SAM" id="Phobius"/>
    </source>
</evidence>
<feature type="transmembrane region" description="Helical" evidence="1">
    <location>
        <begin position="64"/>
        <end position="85"/>
    </location>
</feature>
<dbReference type="RefSeq" id="WP_083092126.1">
    <property type="nucleotide sequence ID" value="NZ_LXWF01000040.1"/>
</dbReference>
<accession>A0A1Y1RPZ7</accession>
<keyword evidence="1" id="KW-0472">Membrane</keyword>
<comment type="caution">
    <text evidence="2">The sequence shown here is derived from an EMBL/GenBank/DDBJ whole genome shotgun (WGS) entry which is preliminary data.</text>
</comment>
<reference evidence="2 3" key="1">
    <citation type="submission" date="2016-05" db="EMBL/GenBank/DDBJ databases">
        <title>Draft genome sequence of a porcine commensal Rothia nasimurium.</title>
        <authorList>
            <person name="Gaiser R.A."/>
            <person name="Van Baarlen P."/>
            <person name="Wells J.M."/>
        </authorList>
    </citation>
    <scope>NUCLEOTIDE SEQUENCE [LARGE SCALE GENOMIC DNA]</scope>
    <source>
        <strain evidence="2 3">PT-32</strain>
    </source>
</reference>
<dbReference type="EMBL" id="LXWF01000040">
    <property type="protein sequence ID" value="ORC16551.1"/>
    <property type="molecule type" value="Genomic_DNA"/>
</dbReference>
<keyword evidence="1" id="KW-1133">Transmembrane helix</keyword>
<organism evidence="2 3">
    <name type="scientific">Rothia nasimurium</name>
    <dbReference type="NCBI Taxonomy" id="85336"/>
    <lineage>
        <taxon>Bacteria</taxon>
        <taxon>Bacillati</taxon>
        <taxon>Actinomycetota</taxon>
        <taxon>Actinomycetes</taxon>
        <taxon>Micrococcales</taxon>
        <taxon>Micrococcaceae</taxon>
        <taxon>Rothia</taxon>
    </lineage>
</organism>
<evidence type="ECO:0000313" key="2">
    <source>
        <dbReference type="EMBL" id="ORC16551.1"/>
    </source>
</evidence>
<keyword evidence="1" id="KW-0812">Transmembrane</keyword>
<name>A0A1Y1RPZ7_9MICC</name>
<dbReference type="AlphaFoldDB" id="A0A1Y1RPZ7"/>